<feature type="coiled-coil region" evidence="6">
    <location>
        <begin position="116"/>
        <end position="168"/>
    </location>
</feature>
<dbReference type="InterPro" id="IPR002661">
    <property type="entry name" value="Ribosome_recyc_fac"/>
</dbReference>
<comment type="subcellular location">
    <subcellularLocation>
        <location evidence="1 5">Cytoplasm</location>
    </subcellularLocation>
</comment>
<evidence type="ECO:0000313" key="9">
    <source>
        <dbReference type="Proteomes" id="UP000051448"/>
    </source>
</evidence>
<dbReference type="PANTHER" id="PTHR20982:SF3">
    <property type="entry name" value="MITOCHONDRIAL RIBOSOME RECYCLING FACTOR PSEUDO 1"/>
    <property type="match status" value="1"/>
</dbReference>
<dbReference type="OrthoDB" id="9804006at2"/>
<dbReference type="PANTHER" id="PTHR20982">
    <property type="entry name" value="RIBOSOME RECYCLING FACTOR"/>
    <property type="match status" value="1"/>
</dbReference>
<dbReference type="PATRIC" id="fig|1423759.3.peg.96"/>
<dbReference type="GO" id="GO:0006415">
    <property type="term" value="P:translational termination"/>
    <property type="evidence" value="ECO:0007669"/>
    <property type="project" value="UniProtKB-UniRule"/>
</dbReference>
<dbReference type="SUPFAM" id="SSF55194">
    <property type="entry name" value="Ribosome recycling factor, RRF"/>
    <property type="match status" value="1"/>
</dbReference>
<accession>A0A0R1MT31</accession>
<dbReference type="EMBL" id="AZDX01000001">
    <property type="protein sequence ID" value="KRL08306.1"/>
    <property type="molecule type" value="Genomic_DNA"/>
</dbReference>
<dbReference type="Pfam" id="PF01765">
    <property type="entry name" value="RRF"/>
    <property type="match status" value="1"/>
</dbReference>
<proteinExistence type="inferred from homology"/>
<gene>
    <name evidence="5" type="primary">frr</name>
    <name evidence="8" type="ORF">FC92_GL000096</name>
</gene>
<evidence type="ECO:0000256" key="4">
    <source>
        <dbReference type="ARBA" id="ARBA00022917"/>
    </source>
</evidence>
<keyword evidence="3 5" id="KW-0963">Cytoplasm</keyword>
<dbReference type="Gene3D" id="1.10.132.20">
    <property type="entry name" value="Ribosome-recycling factor"/>
    <property type="match status" value="1"/>
</dbReference>
<evidence type="ECO:0000256" key="5">
    <source>
        <dbReference type="HAMAP-Rule" id="MF_00040"/>
    </source>
</evidence>
<evidence type="ECO:0000313" key="8">
    <source>
        <dbReference type="EMBL" id="KRL08306.1"/>
    </source>
</evidence>
<dbReference type="Proteomes" id="UP000051448">
    <property type="component" value="Unassembled WGS sequence"/>
</dbReference>
<dbReference type="CDD" id="cd00520">
    <property type="entry name" value="RRF"/>
    <property type="match status" value="1"/>
</dbReference>
<evidence type="ECO:0000256" key="3">
    <source>
        <dbReference type="ARBA" id="ARBA00022490"/>
    </source>
</evidence>
<comment type="caution">
    <text evidence="8">The sequence shown here is derived from an EMBL/GenBank/DDBJ whole genome shotgun (WGS) entry which is preliminary data.</text>
</comment>
<dbReference type="NCBIfam" id="TIGR00496">
    <property type="entry name" value="frr"/>
    <property type="match status" value="1"/>
</dbReference>
<name>A0A0R1MT31_9LACO</name>
<dbReference type="GO" id="GO:0043023">
    <property type="term" value="F:ribosomal large subunit binding"/>
    <property type="evidence" value="ECO:0007669"/>
    <property type="project" value="TreeGrafter"/>
</dbReference>
<organism evidence="8 9">
    <name type="scientific">Liquorilactobacillus hordei DSM 19519</name>
    <dbReference type="NCBI Taxonomy" id="1423759"/>
    <lineage>
        <taxon>Bacteria</taxon>
        <taxon>Bacillati</taxon>
        <taxon>Bacillota</taxon>
        <taxon>Bacilli</taxon>
        <taxon>Lactobacillales</taxon>
        <taxon>Lactobacillaceae</taxon>
        <taxon>Liquorilactobacillus</taxon>
    </lineage>
</organism>
<comment type="similarity">
    <text evidence="2 5">Belongs to the RRF family.</text>
</comment>
<dbReference type="GO" id="GO:0005737">
    <property type="term" value="C:cytoplasm"/>
    <property type="evidence" value="ECO:0007669"/>
    <property type="project" value="UniProtKB-SubCell"/>
</dbReference>
<dbReference type="Gene3D" id="3.30.1360.40">
    <property type="match status" value="1"/>
</dbReference>
<dbReference type="InterPro" id="IPR023584">
    <property type="entry name" value="Ribosome_recyc_fac_dom"/>
</dbReference>
<evidence type="ECO:0000256" key="2">
    <source>
        <dbReference type="ARBA" id="ARBA00005912"/>
    </source>
</evidence>
<keyword evidence="6" id="KW-0175">Coiled coil</keyword>
<evidence type="ECO:0000259" key="7">
    <source>
        <dbReference type="Pfam" id="PF01765"/>
    </source>
</evidence>
<reference evidence="8 9" key="1">
    <citation type="journal article" date="2015" name="Genome Announc.">
        <title>Expanding the biotechnology potential of lactobacilli through comparative genomics of 213 strains and associated genera.</title>
        <authorList>
            <person name="Sun Z."/>
            <person name="Harris H.M."/>
            <person name="McCann A."/>
            <person name="Guo C."/>
            <person name="Argimon S."/>
            <person name="Zhang W."/>
            <person name="Yang X."/>
            <person name="Jeffery I.B."/>
            <person name="Cooney J.C."/>
            <person name="Kagawa T.F."/>
            <person name="Liu W."/>
            <person name="Song Y."/>
            <person name="Salvetti E."/>
            <person name="Wrobel A."/>
            <person name="Rasinkangas P."/>
            <person name="Parkhill J."/>
            <person name="Rea M.C."/>
            <person name="O'Sullivan O."/>
            <person name="Ritari J."/>
            <person name="Douillard F.P."/>
            <person name="Paul Ross R."/>
            <person name="Yang R."/>
            <person name="Briner A.E."/>
            <person name="Felis G.E."/>
            <person name="de Vos W.M."/>
            <person name="Barrangou R."/>
            <person name="Klaenhammer T.R."/>
            <person name="Caufield P.W."/>
            <person name="Cui Y."/>
            <person name="Zhang H."/>
            <person name="O'Toole P.W."/>
        </authorList>
    </citation>
    <scope>NUCLEOTIDE SEQUENCE [LARGE SCALE GENOMIC DNA]</scope>
    <source>
        <strain evidence="8 9">DSM 19519</strain>
    </source>
</reference>
<comment type="function">
    <text evidence="5">Responsible for the release of ribosomes from messenger RNA at the termination of protein biosynthesis. May increase the efficiency of translation by recycling ribosomes from one round of translation to another.</text>
</comment>
<keyword evidence="9" id="KW-1185">Reference proteome</keyword>
<evidence type="ECO:0000256" key="1">
    <source>
        <dbReference type="ARBA" id="ARBA00004496"/>
    </source>
</evidence>
<protein>
    <recommendedName>
        <fullName evidence="5">Ribosome-recycling factor</fullName>
        <shortName evidence="5">RRF</shortName>
    </recommendedName>
    <alternativeName>
        <fullName evidence="5">Ribosome-releasing factor</fullName>
    </alternativeName>
</protein>
<evidence type="ECO:0000256" key="6">
    <source>
        <dbReference type="SAM" id="Coils"/>
    </source>
</evidence>
<dbReference type="FunFam" id="3.30.1360.40:FF:000001">
    <property type="entry name" value="Ribosome-recycling factor"/>
    <property type="match status" value="1"/>
</dbReference>
<feature type="domain" description="Ribosome recycling factor" evidence="7">
    <location>
        <begin position="22"/>
        <end position="185"/>
    </location>
</feature>
<dbReference type="STRING" id="1423759.FC92_GL000096"/>
<dbReference type="RefSeq" id="WP_057868500.1">
    <property type="nucleotide sequence ID" value="NZ_AZDX01000001.1"/>
</dbReference>
<sequence length="187" mass="20740">MKINDPVLKKAQEKMTKAQEALQRELGNIRAGRANASLLNRITVVYYGAPTPLNQIAQISIPEARVLLVTPYDKSSLKDIEHAILASDLGISPANDGSAIRLVIPQLTEERRKEIAKEVKAEAEKAKIAIRNIRRDAIDELKKAQKNGDLTEDDLHNLEEQAQKLTDSSVKSIDGIQAEKEKEILDV</sequence>
<keyword evidence="4 5" id="KW-0648">Protein biosynthesis</keyword>
<dbReference type="GeneID" id="98311191"/>
<dbReference type="HAMAP" id="MF_00040">
    <property type="entry name" value="RRF"/>
    <property type="match status" value="1"/>
</dbReference>
<dbReference type="AlphaFoldDB" id="A0A0R1MT31"/>
<dbReference type="FunFam" id="1.10.132.20:FF:000001">
    <property type="entry name" value="Ribosome-recycling factor"/>
    <property type="match status" value="1"/>
</dbReference>
<dbReference type="InterPro" id="IPR036191">
    <property type="entry name" value="RRF_sf"/>
</dbReference>